<evidence type="ECO:0000259" key="6">
    <source>
        <dbReference type="PROSITE" id="PS50600"/>
    </source>
</evidence>
<feature type="compositionally biased region" description="Polar residues" evidence="5">
    <location>
        <begin position="113"/>
        <end position="144"/>
    </location>
</feature>
<sequence>MDNEHLSNNLNQANSLELIEVIEEMTVDNDILENFLQEEYDEEVYVVDEVYIEDNDLIIDQEFYLSPEIESQDQEYNASLEIESQDQEYNASLEIESQDQEYNASLEIESQDQEYNASQEIESQDQEYNTSYEMESPTSDQSLSDDCCSPITISDVEDTSNVQLEPTLSMVAEEGLSIINYIETPPNRNMFPGYNETIFNELKNFISNKSPSDSVNPSRDCGVSKFYDLLRLCIPHLWLNDIIIEQYIKLLIRNCKKYKVLNLGSFLFNSIDIHGFSGTVQLLLKKKSILDYDIVVVPAHLDDTHWALIVANLNERKIFVYDSFTIPYESLHEKMKIFNSFLNEVYLKKKLGVNDLKDFAWTIKMGISPLQENLSDCGVFVCTNARYHLFEVPINFNQGDIPLIRQRMSYELIQNTLLSTH</sequence>
<evidence type="ECO:0000256" key="1">
    <source>
        <dbReference type="ARBA" id="ARBA00005234"/>
    </source>
</evidence>
<protein>
    <recommendedName>
        <fullName evidence="6">Ubiquitin-like protease family profile domain-containing protein</fullName>
    </recommendedName>
</protein>
<feature type="domain" description="Ubiquitin-like protease family profile" evidence="6">
    <location>
        <begin position="222"/>
        <end position="388"/>
    </location>
</feature>
<reference evidence="7" key="1">
    <citation type="submission" date="2022-02" db="EMBL/GenBank/DDBJ databases">
        <authorList>
            <person name="King R."/>
        </authorList>
    </citation>
    <scope>NUCLEOTIDE SEQUENCE</scope>
</reference>
<proteinExistence type="inferred from homology"/>
<reference evidence="7" key="2">
    <citation type="submission" date="2022-10" db="EMBL/GenBank/DDBJ databases">
        <authorList>
            <consortium name="ENA_rothamsted_submissions"/>
            <consortium name="culmorum"/>
            <person name="King R."/>
        </authorList>
    </citation>
    <scope>NUCLEOTIDE SEQUENCE</scope>
</reference>
<dbReference type="GO" id="GO:0016926">
    <property type="term" value="P:protein desumoylation"/>
    <property type="evidence" value="ECO:0007669"/>
    <property type="project" value="TreeGrafter"/>
</dbReference>
<dbReference type="Pfam" id="PF02902">
    <property type="entry name" value="Peptidase_C48"/>
    <property type="match status" value="1"/>
</dbReference>
<dbReference type="AlphaFoldDB" id="A0A9P0NQ89"/>
<dbReference type="EMBL" id="OU899036">
    <property type="protein sequence ID" value="CAH1732270.1"/>
    <property type="molecule type" value="Genomic_DNA"/>
</dbReference>
<evidence type="ECO:0000256" key="2">
    <source>
        <dbReference type="ARBA" id="ARBA00022670"/>
    </source>
</evidence>
<dbReference type="InterPro" id="IPR038765">
    <property type="entry name" value="Papain-like_cys_pep_sf"/>
</dbReference>
<keyword evidence="8" id="KW-1185">Reference proteome</keyword>
<dbReference type="PROSITE" id="PS50600">
    <property type="entry name" value="ULP_PROTEASE"/>
    <property type="match status" value="1"/>
</dbReference>
<evidence type="ECO:0000313" key="8">
    <source>
        <dbReference type="Proteomes" id="UP001154329"/>
    </source>
</evidence>
<organism evidence="7 8">
    <name type="scientific">Aphis gossypii</name>
    <name type="common">Cotton aphid</name>
    <dbReference type="NCBI Taxonomy" id="80765"/>
    <lineage>
        <taxon>Eukaryota</taxon>
        <taxon>Metazoa</taxon>
        <taxon>Ecdysozoa</taxon>
        <taxon>Arthropoda</taxon>
        <taxon>Hexapoda</taxon>
        <taxon>Insecta</taxon>
        <taxon>Pterygota</taxon>
        <taxon>Neoptera</taxon>
        <taxon>Paraneoptera</taxon>
        <taxon>Hemiptera</taxon>
        <taxon>Sternorrhyncha</taxon>
        <taxon>Aphidomorpha</taxon>
        <taxon>Aphidoidea</taxon>
        <taxon>Aphididae</taxon>
        <taxon>Aphidini</taxon>
        <taxon>Aphis</taxon>
        <taxon>Aphis</taxon>
    </lineage>
</organism>
<evidence type="ECO:0000256" key="3">
    <source>
        <dbReference type="ARBA" id="ARBA00022801"/>
    </source>
</evidence>
<evidence type="ECO:0000256" key="4">
    <source>
        <dbReference type="ARBA" id="ARBA00022807"/>
    </source>
</evidence>
<gene>
    <name evidence="7" type="ORF">APHIGO_LOCUS8798</name>
</gene>
<feature type="region of interest" description="Disordered" evidence="5">
    <location>
        <begin position="111"/>
        <end position="145"/>
    </location>
</feature>
<name>A0A9P0NQ89_APHGO</name>
<keyword evidence="3" id="KW-0378">Hydrolase</keyword>
<dbReference type="GO" id="GO:0006508">
    <property type="term" value="P:proteolysis"/>
    <property type="evidence" value="ECO:0007669"/>
    <property type="project" value="UniProtKB-KW"/>
</dbReference>
<dbReference type="Proteomes" id="UP001154329">
    <property type="component" value="Chromosome 3"/>
</dbReference>
<keyword evidence="2" id="KW-0645">Protease</keyword>
<dbReference type="GO" id="GO:0016929">
    <property type="term" value="F:deSUMOylase activity"/>
    <property type="evidence" value="ECO:0007669"/>
    <property type="project" value="TreeGrafter"/>
</dbReference>
<dbReference type="PANTHER" id="PTHR12606">
    <property type="entry name" value="SENTRIN/SUMO-SPECIFIC PROTEASE"/>
    <property type="match status" value="1"/>
</dbReference>
<dbReference type="PANTHER" id="PTHR12606:SF141">
    <property type="entry name" value="GH15225P-RELATED"/>
    <property type="match status" value="1"/>
</dbReference>
<dbReference type="InterPro" id="IPR003653">
    <property type="entry name" value="Peptidase_C48_C"/>
</dbReference>
<evidence type="ECO:0000256" key="5">
    <source>
        <dbReference type="SAM" id="MobiDB-lite"/>
    </source>
</evidence>
<evidence type="ECO:0000313" key="7">
    <source>
        <dbReference type="EMBL" id="CAH1732270.1"/>
    </source>
</evidence>
<accession>A0A9P0NQ89</accession>
<dbReference type="Gene3D" id="3.40.395.10">
    <property type="entry name" value="Adenoviral Proteinase, Chain A"/>
    <property type="match status" value="1"/>
</dbReference>
<dbReference type="GO" id="GO:0005634">
    <property type="term" value="C:nucleus"/>
    <property type="evidence" value="ECO:0007669"/>
    <property type="project" value="TreeGrafter"/>
</dbReference>
<keyword evidence="4" id="KW-0788">Thiol protease</keyword>
<dbReference type="SUPFAM" id="SSF54001">
    <property type="entry name" value="Cysteine proteinases"/>
    <property type="match status" value="1"/>
</dbReference>
<comment type="similarity">
    <text evidence="1">Belongs to the peptidase C48 family.</text>
</comment>